<evidence type="ECO:0000259" key="2">
    <source>
        <dbReference type="Pfam" id="PF13349"/>
    </source>
</evidence>
<organism evidence="3 4">
    <name type="scientific">Cryobacterium luteum</name>
    <dbReference type="NCBI Taxonomy" id="1424661"/>
    <lineage>
        <taxon>Bacteria</taxon>
        <taxon>Bacillati</taxon>
        <taxon>Actinomycetota</taxon>
        <taxon>Actinomycetes</taxon>
        <taxon>Micrococcales</taxon>
        <taxon>Microbacteriaceae</taxon>
        <taxon>Cryobacterium</taxon>
    </lineage>
</organism>
<feature type="region of interest" description="Disordered" evidence="1">
    <location>
        <begin position="260"/>
        <end position="295"/>
    </location>
</feature>
<evidence type="ECO:0000313" key="4">
    <source>
        <dbReference type="Proteomes" id="UP000297654"/>
    </source>
</evidence>
<dbReference type="AlphaFoldDB" id="A0A1H8H6K7"/>
<sequence length="295" mass="30927">MSLEKWLVAPGQTKIIDVELVRHLKVGLIAGTVDIIGHDEPGARIEVHGVTGKDLKISMDGDRLEIDHPQLRWDNFIEVFASFRGTARAEVSISVPRDVALRFGVVSADALVSGLRNDAKLSTVSGDLVIDDVQGDLELNAVNGEISVRNHVGALSVHTVSGDITASGSIRQFTLDGVSSNVFLDLAGTPDQIVTNSVSGNLTVRLETAVAARYHLNTLSGTLQLDDHTVRTAFGKGYEGSTGALDGSWVDVRSNSVSGDISVVRREPTSPTSAGAADASPASADTAPASQADPA</sequence>
<feature type="domain" description="DUF4097" evidence="2">
    <location>
        <begin position="45"/>
        <end position="263"/>
    </location>
</feature>
<protein>
    <recommendedName>
        <fullName evidence="2">DUF4097 domain-containing protein</fullName>
    </recommendedName>
</protein>
<dbReference type="Proteomes" id="UP000297654">
    <property type="component" value="Unassembled WGS sequence"/>
</dbReference>
<keyword evidence="4" id="KW-1185">Reference proteome</keyword>
<accession>A0A1H8H6K7</accession>
<dbReference type="RefSeq" id="WP_092110277.1">
    <property type="nucleotide sequence ID" value="NZ_FOCN01000009.1"/>
</dbReference>
<dbReference type="STRING" id="1424661.SAMN05216281_10917"/>
<dbReference type="InterPro" id="IPR025164">
    <property type="entry name" value="Toastrack_DUF4097"/>
</dbReference>
<gene>
    <name evidence="3" type="ORF">E3O10_14170</name>
</gene>
<name>A0A1H8H6K7_9MICO</name>
<comment type="caution">
    <text evidence="3">The sequence shown here is derived from an EMBL/GenBank/DDBJ whole genome shotgun (WGS) entry which is preliminary data.</text>
</comment>
<feature type="compositionally biased region" description="Low complexity" evidence="1">
    <location>
        <begin position="269"/>
        <end position="295"/>
    </location>
</feature>
<reference evidence="3 4" key="1">
    <citation type="submission" date="2019-03" db="EMBL/GenBank/DDBJ databases">
        <title>Genomics of glacier-inhabiting Cryobacterium strains.</title>
        <authorList>
            <person name="Liu Q."/>
            <person name="Xin Y.-H."/>
        </authorList>
    </citation>
    <scope>NUCLEOTIDE SEQUENCE [LARGE SCALE GENOMIC DNA]</scope>
    <source>
        <strain evidence="3 4">Hh15</strain>
    </source>
</reference>
<dbReference type="Pfam" id="PF13349">
    <property type="entry name" value="DUF4097"/>
    <property type="match status" value="1"/>
</dbReference>
<dbReference type="OrthoDB" id="3232569at2"/>
<dbReference type="EMBL" id="SOFF01000033">
    <property type="protein sequence ID" value="TFB86754.1"/>
    <property type="molecule type" value="Genomic_DNA"/>
</dbReference>
<proteinExistence type="predicted"/>
<evidence type="ECO:0000256" key="1">
    <source>
        <dbReference type="SAM" id="MobiDB-lite"/>
    </source>
</evidence>
<evidence type="ECO:0000313" key="3">
    <source>
        <dbReference type="EMBL" id="TFB86754.1"/>
    </source>
</evidence>